<feature type="compositionally biased region" description="Low complexity" evidence="1">
    <location>
        <begin position="22"/>
        <end position="38"/>
    </location>
</feature>
<dbReference type="EMBL" id="JAWDJO010000015">
    <property type="protein sequence ID" value="KAL1900054.1"/>
    <property type="molecule type" value="Genomic_DNA"/>
</dbReference>
<organism evidence="2 3">
    <name type="scientific">Ceratocystis pirilliformis</name>
    <dbReference type="NCBI Taxonomy" id="259994"/>
    <lineage>
        <taxon>Eukaryota</taxon>
        <taxon>Fungi</taxon>
        <taxon>Dikarya</taxon>
        <taxon>Ascomycota</taxon>
        <taxon>Pezizomycotina</taxon>
        <taxon>Sordariomycetes</taxon>
        <taxon>Hypocreomycetidae</taxon>
        <taxon>Microascales</taxon>
        <taxon>Ceratocystidaceae</taxon>
        <taxon>Ceratocystis</taxon>
    </lineage>
</organism>
<feature type="region of interest" description="Disordered" evidence="1">
    <location>
        <begin position="192"/>
        <end position="227"/>
    </location>
</feature>
<feature type="compositionally biased region" description="Basic residues" evidence="1">
    <location>
        <begin position="1"/>
        <end position="10"/>
    </location>
</feature>
<accession>A0ABR3ZI30</accession>
<keyword evidence="3" id="KW-1185">Reference proteome</keyword>
<comment type="caution">
    <text evidence="2">The sequence shown here is derived from an EMBL/GenBank/DDBJ whole genome shotgun (WGS) entry which is preliminary data.</text>
</comment>
<feature type="region of interest" description="Disordered" evidence="1">
    <location>
        <begin position="1"/>
        <end position="166"/>
    </location>
</feature>
<dbReference type="Proteomes" id="UP001583280">
    <property type="component" value="Unassembled WGS sequence"/>
</dbReference>
<gene>
    <name evidence="2" type="ORF">Cpir12675_001053</name>
</gene>
<evidence type="ECO:0000256" key="1">
    <source>
        <dbReference type="SAM" id="MobiDB-lite"/>
    </source>
</evidence>
<proteinExistence type="predicted"/>
<protein>
    <submittedName>
        <fullName evidence="2">Uncharacterized protein</fullName>
    </submittedName>
</protein>
<sequence length="227" mass="25870">MRVTKAKAFAHSKGPGAHHQQHPQSQQIQKQQQQQQQQNHRHHDRTHPPLTHVRRASSQHSSPGRPRPRRASITTSILRPRRKRCSEPDVVTRSSVLQNPLMRHDQRDREGDSEPELASFSAHSISAPSSPARSRQNKQSQASHVPQAPQRPPPPPPLQQPQLQSYQQIFPHPRLVVPSLSENDYTDLRNMFCRSSQSPPRSRELSPLRKSTSLQPGLVREQISESE</sequence>
<feature type="compositionally biased region" description="Basic and acidic residues" evidence="1">
    <location>
        <begin position="102"/>
        <end position="112"/>
    </location>
</feature>
<name>A0ABR3ZI30_9PEZI</name>
<feature type="compositionally biased region" description="Low complexity" evidence="1">
    <location>
        <begin position="118"/>
        <end position="134"/>
    </location>
</feature>
<evidence type="ECO:0000313" key="3">
    <source>
        <dbReference type="Proteomes" id="UP001583280"/>
    </source>
</evidence>
<evidence type="ECO:0000313" key="2">
    <source>
        <dbReference type="EMBL" id="KAL1900054.1"/>
    </source>
</evidence>
<feature type="compositionally biased region" description="Pro residues" evidence="1">
    <location>
        <begin position="149"/>
        <end position="159"/>
    </location>
</feature>
<reference evidence="2 3" key="1">
    <citation type="journal article" date="2024" name="IMA Fungus">
        <title>IMA Genome - F19 : A genome assembly and annotation guide to empower mycologists, including annotated draft genome sequences of Ceratocystis pirilliformis, Diaporthe australafricana, Fusarium ophioides, Paecilomyces lecythidis, and Sporothrix stenoceras.</title>
        <authorList>
            <person name="Aylward J."/>
            <person name="Wilson A.M."/>
            <person name="Visagie C.M."/>
            <person name="Spraker J."/>
            <person name="Barnes I."/>
            <person name="Buitendag C."/>
            <person name="Ceriani C."/>
            <person name="Del Mar Angel L."/>
            <person name="du Plessis D."/>
            <person name="Fuchs T."/>
            <person name="Gasser K."/>
            <person name="Kramer D."/>
            <person name="Li W."/>
            <person name="Munsamy K."/>
            <person name="Piso A."/>
            <person name="Price J.L."/>
            <person name="Sonnekus B."/>
            <person name="Thomas C."/>
            <person name="van der Nest A."/>
            <person name="van Dijk A."/>
            <person name="van Heerden A."/>
            <person name="van Vuuren N."/>
            <person name="Yilmaz N."/>
            <person name="Duong T.A."/>
            <person name="van der Merwe N.A."/>
            <person name="Wingfield M.J."/>
            <person name="Wingfield B.D."/>
        </authorList>
    </citation>
    <scope>NUCLEOTIDE SEQUENCE [LARGE SCALE GENOMIC DNA]</scope>
    <source>
        <strain evidence="2 3">CMW 12675</strain>
    </source>
</reference>